<keyword evidence="5" id="KW-0378">Hydrolase</keyword>
<gene>
    <name evidence="9" type="ORF">IP91_01599</name>
</gene>
<evidence type="ECO:0000313" key="9">
    <source>
        <dbReference type="EMBL" id="TWI67486.1"/>
    </source>
</evidence>
<evidence type="ECO:0000256" key="1">
    <source>
        <dbReference type="ARBA" id="ARBA00022670"/>
    </source>
</evidence>
<keyword evidence="6" id="KW-0862">Zinc</keyword>
<evidence type="ECO:0000256" key="2">
    <source>
        <dbReference type="ARBA" id="ARBA00022723"/>
    </source>
</evidence>
<protein>
    <submittedName>
        <fullName evidence="9">Penicillin-insensitive murein endopeptidase</fullName>
    </submittedName>
</protein>
<organism evidence="9 10">
    <name type="scientific">Pseudoduganella lurida</name>
    <dbReference type="NCBI Taxonomy" id="1036180"/>
    <lineage>
        <taxon>Bacteria</taxon>
        <taxon>Pseudomonadati</taxon>
        <taxon>Pseudomonadota</taxon>
        <taxon>Betaproteobacteria</taxon>
        <taxon>Burkholderiales</taxon>
        <taxon>Oxalobacteraceae</taxon>
        <taxon>Telluria group</taxon>
        <taxon>Pseudoduganella</taxon>
    </lineage>
</organism>
<keyword evidence="10" id="KW-1185">Reference proteome</keyword>
<dbReference type="OrthoDB" id="1467367at2"/>
<dbReference type="Pfam" id="PF03411">
    <property type="entry name" value="Peptidase_M74"/>
    <property type="match status" value="1"/>
</dbReference>
<dbReference type="InterPro" id="IPR005073">
    <property type="entry name" value="Peptidase_M74"/>
</dbReference>
<feature type="signal peptide" evidence="8">
    <location>
        <begin position="1"/>
        <end position="43"/>
    </location>
</feature>
<keyword evidence="3 8" id="KW-0732">Signal</keyword>
<keyword evidence="1" id="KW-0645">Protease</keyword>
<keyword evidence="4" id="KW-0574">Periplasm</keyword>
<dbReference type="GO" id="GO:0046872">
    <property type="term" value="F:metal ion binding"/>
    <property type="evidence" value="ECO:0007669"/>
    <property type="project" value="UniProtKB-KW"/>
</dbReference>
<evidence type="ECO:0000256" key="8">
    <source>
        <dbReference type="SAM" id="SignalP"/>
    </source>
</evidence>
<dbReference type="GO" id="GO:0004252">
    <property type="term" value="F:serine-type endopeptidase activity"/>
    <property type="evidence" value="ECO:0007669"/>
    <property type="project" value="InterPro"/>
</dbReference>
<evidence type="ECO:0000256" key="7">
    <source>
        <dbReference type="ARBA" id="ARBA00023049"/>
    </source>
</evidence>
<dbReference type="AlphaFoldDB" id="A0A562RGF0"/>
<accession>A0A562RGF0</accession>
<reference evidence="9 10" key="1">
    <citation type="journal article" date="2015" name="Stand. Genomic Sci.">
        <title>Genomic Encyclopedia of Bacterial and Archaeal Type Strains, Phase III: the genomes of soil and plant-associated and newly described type strains.</title>
        <authorList>
            <person name="Whitman W.B."/>
            <person name="Woyke T."/>
            <person name="Klenk H.P."/>
            <person name="Zhou Y."/>
            <person name="Lilburn T.G."/>
            <person name="Beck B.J."/>
            <person name="De Vos P."/>
            <person name="Vandamme P."/>
            <person name="Eisen J.A."/>
            <person name="Garrity G."/>
            <person name="Hugenholtz P."/>
            <person name="Kyrpides N.C."/>
        </authorList>
    </citation>
    <scope>NUCLEOTIDE SEQUENCE [LARGE SCALE GENOMIC DNA]</scope>
    <source>
        <strain evidence="9 10">CGMCC 1.10822</strain>
    </source>
</reference>
<comment type="caution">
    <text evidence="9">The sequence shown here is derived from an EMBL/GenBank/DDBJ whole genome shotgun (WGS) entry which is preliminary data.</text>
</comment>
<keyword evidence="2" id="KW-0479">Metal-binding</keyword>
<proteinExistence type="predicted"/>
<feature type="chain" id="PRO_5021814769" evidence="8">
    <location>
        <begin position="44"/>
        <end position="270"/>
    </location>
</feature>
<dbReference type="EMBL" id="VLLB01000002">
    <property type="protein sequence ID" value="TWI67486.1"/>
    <property type="molecule type" value="Genomic_DNA"/>
</dbReference>
<dbReference type="GO" id="GO:0030288">
    <property type="term" value="C:outer membrane-bounded periplasmic space"/>
    <property type="evidence" value="ECO:0007669"/>
    <property type="project" value="InterPro"/>
</dbReference>
<dbReference type="Proteomes" id="UP000318431">
    <property type="component" value="Unassembled WGS sequence"/>
</dbReference>
<dbReference type="GO" id="GO:0006508">
    <property type="term" value="P:proteolysis"/>
    <property type="evidence" value="ECO:0007669"/>
    <property type="project" value="UniProtKB-KW"/>
</dbReference>
<dbReference type="GO" id="GO:0008237">
    <property type="term" value="F:metallopeptidase activity"/>
    <property type="evidence" value="ECO:0007669"/>
    <property type="project" value="UniProtKB-KW"/>
</dbReference>
<evidence type="ECO:0000256" key="5">
    <source>
        <dbReference type="ARBA" id="ARBA00022801"/>
    </source>
</evidence>
<keyword evidence="7" id="KW-0482">Metalloprotease</keyword>
<evidence type="ECO:0000256" key="6">
    <source>
        <dbReference type="ARBA" id="ARBA00022833"/>
    </source>
</evidence>
<evidence type="ECO:0000313" key="10">
    <source>
        <dbReference type="Proteomes" id="UP000318431"/>
    </source>
</evidence>
<dbReference type="InterPro" id="IPR009045">
    <property type="entry name" value="Zn_M74/Hedgehog-like"/>
</dbReference>
<dbReference type="SUPFAM" id="SSF55166">
    <property type="entry name" value="Hedgehog/DD-peptidase"/>
    <property type="match status" value="1"/>
</dbReference>
<dbReference type="RefSeq" id="WP_145648407.1">
    <property type="nucleotide sequence ID" value="NZ_VLLB01000002.1"/>
</dbReference>
<name>A0A562RGF0_9BURK</name>
<evidence type="ECO:0000256" key="4">
    <source>
        <dbReference type="ARBA" id="ARBA00022764"/>
    </source>
</evidence>
<sequence length="270" mass="28479">MFLQCPALQSPATPSGRTPAAMRAALSAALLAAALLQAAPALASIEAPPAVASRCFGSSANGRIEDAVRLPLSGPNYAAYSTAGTMAGRTYVHTTVAKIIAGSYALLHQALPGNVFVYGETGAPTGGRFKPHRTHQNGLAADFFVPVRDATGRSVALPTDTPRLGYDIDFDAAGRHGDYTLDFDAMAQHLFRLDAAAHAHGSGIAQVVFDPALLPKLFATPRGAWLKQHLPFRTALREASPSGHYHVEFSLRCAPLRAAAQAKVTKRMAR</sequence>
<dbReference type="Gene3D" id="3.30.1380.10">
    <property type="match status" value="1"/>
</dbReference>
<evidence type="ECO:0000256" key="3">
    <source>
        <dbReference type="ARBA" id="ARBA00022729"/>
    </source>
</evidence>